<comment type="caution">
    <text evidence="2">The sequence shown here is derived from an EMBL/GenBank/DDBJ whole genome shotgun (WGS) entry which is preliminary data.</text>
</comment>
<reference evidence="2 3" key="1">
    <citation type="journal article" date="2021" name="Commun. Biol.">
        <title>The genome of Shorea leprosula (Dipterocarpaceae) highlights the ecological relevance of drought in aseasonal tropical rainforests.</title>
        <authorList>
            <person name="Ng K.K.S."/>
            <person name="Kobayashi M.J."/>
            <person name="Fawcett J.A."/>
            <person name="Hatakeyama M."/>
            <person name="Paape T."/>
            <person name="Ng C.H."/>
            <person name="Ang C.C."/>
            <person name="Tnah L.H."/>
            <person name="Lee C.T."/>
            <person name="Nishiyama T."/>
            <person name="Sese J."/>
            <person name="O'Brien M.J."/>
            <person name="Copetti D."/>
            <person name="Mohd Noor M.I."/>
            <person name="Ong R.C."/>
            <person name="Putra M."/>
            <person name="Sireger I.Z."/>
            <person name="Indrioko S."/>
            <person name="Kosugi Y."/>
            <person name="Izuno A."/>
            <person name="Isagi Y."/>
            <person name="Lee S.L."/>
            <person name="Shimizu K.K."/>
        </authorList>
    </citation>
    <scope>NUCLEOTIDE SEQUENCE [LARGE SCALE GENOMIC DNA]</scope>
    <source>
        <strain evidence="2">214</strain>
    </source>
</reference>
<dbReference type="Gene3D" id="2.60.120.10">
    <property type="entry name" value="Jelly Rolls"/>
    <property type="match status" value="1"/>
</dbReference>
<protein>
    <submittedName>
        <fullName evidence="2">Uncharacterized protein</fullName>
    </submittedName>
</protein>
<dbReference type="InterPro" id="IPR050253">
    <property type="entry name" value="Seed_Storage-Functional"/>
</dbReference>
<gene>
    <name evidence="2" type="ORF">SLEP1_g55374</name>
</gene>
<dbReference type="AlphaFoldDB" id="A0AAV5MG42"/>
<accession>A0AAV5MG42</accession>
<evidence type="ECO:0000313" key="2">
    <source>
        <dbReference type="EMBL" id="GKV48574.1"/>
    </source>
</evidence>
<dbReference type="InterPro" id="IPR011051">
    <property type="entry name" value="RmlC_Cupin_sf"/>
</dbReference>
<dbReference type="Proteomes" id="UP001054252">
    <property type="component" value="Unassembled WGS sequence"/>
</dbReference>
<keyword evidence="3" id="KW-1185">Reference proteome</keyword>
<feature type="region of interest" description="Disordered" evidence="1">
    <location>
        <begin position="79"/>
        <end position="107"/>
    </location>
</feature>
<name>A0AAV5MG42_9ROSI</name>
<dbReference type="PANTHER" id="PTHR31189:SF13">
    <property type="entry name" value="CUPINCIN"/>
    <property type="match status" value="1"/>
</dbReference>
<evidence type="ECO:0000256" key="1">
    <source>
        <dbReference type="SAM" id="MobiDB-lite"/>
    </source>
</evidence>
<organism evidence="2 3">
    <name type="scientific">Rubroshorea leprosula</name>
    <dbReference type="NCBI Taxonomy" id="152421"/>
    <lineage>
        <taxon>Eukaryota</taxon>
        <taxon>Viridiplantae</taxon>
        <taxon>Streptophyta</taxon>
        <taxon>Embryophyta</taxon>
        <taxon>Tracheophyta</taxon>
        <taxon>Spermatophyta</taxon>
        <taxon>Magnoliopsida</taxon>
        <taxon>eudicotyledons</taxon>
        <taxon>Gunneridae</taxon>
        <taxon>Pentapetalae</taxon>
        <taxon>rosids</taxon>
        <taxon>malvids</taxon>
        <taxon>Malvales</taxon>
        <taxon>Dipterocarpaceae</taxon>
        <taxon>Rubroshorea</taxon>
    </lineage>
</organism>
<evidence type="ECO:0000313" key="3">
    <source>
        <dbReference type="Proteomes" id="UP001054252"/>
    </source>
</evidence>
<dbReference type="SUPFAM" id="SSF51182">
    <property type="entry name" value="RmlC-like cupins"/>
    <property type="match status" value="1"/>
</dbReference>
<feature type="compositionally biased region" description="Basic and acidic residues" evidence="1">
    <location>
        <begin position="79"/>
        <end position="96"/>
    </location>
</feature>
<dbReference type="CDD" id="cd02244">
    <property type="entry name" value="cupin_7S_vicilin-like_N"/>
    <property type="match status" value="1"/>
</dbReference>
<sequence>MQTPMQGPTAIRWGPVKEACMERCKDYYREKKKREGEDPHDFSMEYSGKKLTQCMAQCERTAEEVRQICPRRCEQKWGREAEEGGDGNTKEKKEKKEEEEEEEDSNPYVFENEHFDVKIKSVGGSVFLLPKFTDRSNLLRVVENHRLGVLVVYPDAFVVQTTWMLMLCSSLHRGTVSLILENKRESFNVDCGDLFRIPPGTPVYLINRDENEKHYVVNLIQTINDPGQCESRWEERNINFRCTQALSWNILEAALKTSRDQLERLFMRQDKGRIFGESREQIKALSHHEKGGSAGGSIWPFGGESRDAFNLLNQRPSMSNNYGELFEAD</sequence>
<proteinExistence type="predicted"/>
<dbReference type="InterPro" id="IPR014710">
    <property type="entry name" value="RmlC-like_jellyroll"/>
</dbReference>
<dbReference type="PANTHER" id="PTHR31189">
    <property type="entry name" value="OS03G0336100 PROTEIN-RELATED"/>
    <property type="match status" value="1"/>
</dbReference>
<dbReference type="EMBL" id="BPVZ01000262">
    <property type="protein sequence ID" value="GKV48574.1"/>
    <property type="molecule type" value="Genomic_DNA"/>
</dbReference>